<evidence type="ECO:0000313" key="1">
    <source>
        <dbReference type="EMBL" id="QIB70288.1"/>
    </source>
</evidence>
<gene>
    <name evidence="1" type="ORF">Ami103574_13745</name>
</gene>
<dbReference type="RefSeq" id="WP_163067526.1">
    <property type="nucleotide sequence ID" value="NZ_CP048649.1"/>
</dbReference>
<dbReference type="EMBL" id="CP048649">
    <property type="protein sequence ID" value="QIB70288.1"/>
    <property type="molecule type" value="Genomic_DNA"/>
</dbReference>
<accession>A0A858BYU9</accession>
<dbReference type="AlphaFoldDB" id="A0A858BYU9"/>
<organism evidence="1 2">
    <name type="scientific">Aminipila butyrica</name>
    <dbReference type="NCBI Taxonomy" id="433296"/>
    <lineage>
        <taxon>Bacteria</taxon>
        <taxon>Bacillati</taxon>
        <taxon>Bacillota</taxon>
        <taxon>Clostridia</taxon>
        <taxon>Peptostreptococcales</taxon>
        <taxon>Anaerovoracaceae</taxon>
        <taxon>Aminipila</taxon>
    </lineage>
</organism>
<dbReference type="Proteomes" id="UP000466848">
    <property type="component" value="Chromosome"/>
</dbReference>
<sequence length="64" mass="6984">MGATTEKQLKDQELTAVIAAAISAYEEEWGGAEGGFVVRRITRLPDNPWGQAGITDCLNSRKVY</sequence>
<name>A0A858BYU9_9FIRM</name>
<reference evidence="1 2" key="1">
    <citation type="submission" date="2020-02" db="EMBL/GenBank/DDBJ databases">
        <authorList>
            <person name="Kim Y.B."/>
            <person name="Roh S.W."/>
        </authorList>
    </citation>
    <scope>NUCLEOTIDE SEQUENCE [LARGE SCALE GENOMIC DNA]</scope>
    <source>
        <strain evidence="1 2">DSM 103574</strain>
    </source>
</reference>
<keyword evidence="2" id="KW-1185">Reference proteome</keyword>
<evidence type="ECO:0000313" key="2">
    <source>
        <dbReference type="Proteomes" id="UP000466848"/>
    </source>
</evidence>
<dbReference type="KEGG" id="abut:Ami103574_13745"/>
<protein>
    <submittedName>
        <fullName evidence="1">Uncharacterized protein</fullName>
    </submittedName>
</protein>
<proteinExistence type="predicted"/>